<keyword evidence="3 9" id="KW-0812">Transmembrane</keyword>
<evidence type="ECO:0000256" key="2">
    <source>
        <dbReference type="ARBA" id="ARBA00022475"/>
    </source>
</evidence>
<keyword evidence="4 9" id="KW-1133">Transmembrane helix</keyword>
<comment type="similarity">
    <text evidence="7">Belongs to the YfgM family.</text>
</comment>
<keyword evidence="5 9" id="KW-0472">Membrane</keyword>
<dbReference type="PANTHER" id="PTHR38035:SF1">
    <property type="entry name" value="ANCILLARY SECYEG TRANSLOCON SUBUNIT"/>
    <property type="match status" value="1"/>
</dbReference>
<accession>A0ABT1G7Q1</accession>
<evidence type="ECO:0000256" key="6">
    <source>
        <dbReference type="ARBA" id="ARBA00023186"/>
    </source>
</evidence>
<dbReference type="RefSeq" id="WP_253447065.1">
    <property type="nucleotide sequence ID" value="NZ_JALJYF010000001.1"/>
</dbReference>
<evidence type="ECO:0000256" key="4">
    <source>
        <dbReference type="ARBA" id="ARBA00022989"/>
    </source>
</evidence>
<dbReference type="PANTHER" id="PTHR38035">
    <property type="entry name" value="UPF0070 PROTEIN YFGM"/>
    <property type="match status" value="1"/>
</dbReference>
<evidence type="ECO:0000313" key="12">
    <source>
        <dbReference type="Proteomes" id="UP001523550"/>
    </source>
</evidence>
<keyword evidence="12" id="KW-1185">Reference proteome</keyword>
<evidence type="ECO:0000259" key="10">
    <source>
        <dbReference type="Pfam" id="PF09976"/>
    </source>
</evidence>
<keyword evidence="2" id="KW-1003">Cell membrane</keyword>
<evidence type="ECO:0000256" key="1">
    <source>
        <dbReference type="ARBA" id="ARBA00004401"/>
    </source>
</evidence>
<dbReference type="PIRSF" id="PIRSF006170">
    <property type="entry name" value="YfgM"/>
    <property type="match status" value="1"/>
</dbReference>
<organism evidence="11 12">
    <name type="scientific">Natronospira proteinivora</name>
    <dbReference type="NCBI Taxonomy" id="1807133"/>
    <lineage>
        <taxon>Bacteria</taxon>
        <taxon>Pseudomonadati</taxon>
        <taxon>Pseudomonadota</taxon>
        <taxon>Gammaproteobacteria</taxon>
        <taxon>Natronospirales</taxon>
        <taxon>Natronospiraceae</taxon>
        <taxon>Natronospira</taxon>
    </lineage>
</organism>
<comment type="caution">
    <text evidence="11">The sequence shown here is derived from an EMBL/GenBank/DDBJ whole genome shotgun (WGS) entry which is preliminary data.</text>
</comment>
<evidence type="ECO:0000256" key="3">
    <source>
        <dbReference type="ARBA" id="ARBA00022692"/>
    </source>
</evidence>
<feature type="domain" description="Ancillary SecYEG translocon subunit/Cell division coordinator CpoB TPR" evidence="10">
    <location>
        <begin position="13"/>
        <end position="206"/>
    </location>
</feature>
<keyword evidence="6" id="KW-0143">Chaperone</keyword>
<dbReference type="Pfam" id="PF09976">
    <property type="entry name" value="TPR_21"/>
    <property type="match status" value="1"/>
</dbReference>
<dbReference type="InterPro" id="IPR011990">
    <property type="entry name" value="TPR-like_helical_dom_sf"/>
</dbReference>
<protein>
    <recommendedName>
        <fullName evidence="8">Ancillary SecYEG translocon subunit</fullName>
    </recommendedName>
</protein>
<dbReference type="SUPFAM" id="SSF48452">
    <property type="entry name" value="TPR-like"/>
    <property type="match status" value="1"/>
</dbReference>
<dbReference type="InterPro" id="IPR026039">
    <property type="entry name" value="YfgM"/>
</dbReference>
<evidence type="ECO:0000313" key="11">
    <source>
        <dbReference type="EMBL" id="MCP1727326.1"/>
    </source>
</evidence>
<evidence type="ECO:0000256" key="8">
    <source>
        <dbReference type="ARBA" id="ARBA00024235"/>
    </source>
</evidence>
<dbReference type="InterPro" id="IPR018704">
    <property type="entry name" value="SecYEG/CpoB_TPR"/>
</dbReference>
<name>A0ABT1G7Q1_9GAMM</name>
<reference evidence="11 12" key="1">
    <citation type="submission" date="2022-03" db="EMBL/GenBank/DDBJ databases">
        <title>Genomic Encyclopedia of Type Strains, Phase III (KMG-III): the genomes of soil and plant-associated and newly described type strains.</title>
        <authorList>
            <person name="Whitman W."/>
        </authorList>
    </citation>
    <scope>NUCLEOTIDE SEQUENCE [LARGE SCALE GENOMIC DNA]</scope>
    <source>
        <strain evidence="11 12">BSker1</strain>
    </source>
</reference>
<dbReference type="Proteomes" id="UP001523550">
    <property type="component" value="Unassembled WGS sequence"/>
</dbReference>
<sequence>MFSSDEEALEAIKQWWKDNGTFVVAGLVIGVALIAGWRFWQASQESEAASAANLYQQVAVAAEGQDYQQTAALVDELRSDYGRTAYAAHASLRLAALAVEIEELDEAAELLQWTVDNARDAELVKLARVRLARVHVARGDSDAALAVLDVDDPGRFEPLYQEARGDALVAAGDPAAAREAYRRALESDDEQFAARPELEMKYHDLAGYED</sequence>
<feature type="transmembrane region" description="Helical" evidence="9">
    <location>
        <begin position="20"/>
        <end position="40"/>
    </location>
</feature>
<evidence type="ECO:0000256" key="7">
    <source>
        <dbReference type="ARBA" id="ARBA00024197"/>
    </source>
</evidence>
<comment type="subcellular location">
    <subcellularLocation>
        <location evidence="1">Cell membrane</location>
        <topology evidence="1">Single-pass type II membrane protein</topology>
    </subcellularLocation>
</comment>
<evidence type="ECO:0000256" key="9">
    <source>
        <dbReference type="SAM" id="Phobius"/>
    </source>
</evidence>
<dbReference type="Gene3D" id="1.25.40.10">
    <property type="entry name" value="Tetratricopeptide repeat domain"/>
    <property type="match status" value="1"/>
</dbReference>
<evidence type="ECO:0000256" key="5">
    <source>
        <dbReference type="ARBA" id="ARBA00023136"/>
    </source>
</evidence>
<gene>
    <name evidence="11" type="ORF">J2T60_001291</name>
</gene>
<dbReference type="EMBL" id="JALJYF010000001">
    <property type="protein sequence ID" value="MCP1727326.1"/>
    <property type="molecule type" value="Genomic_DNA"/>
</dbReference>
<proteinExistence type="inferred from homology"/>